<dbReference type="Proteomes" id="UP000182945">
    <property type="component" value="Chromosome"/>
</dbReference>
<name>A0AAC9NMP9_VIRHA</name>
<proteinExistence type="predicted"/>
<reference evidence="1 2" key="1">
    <citation type="submission" date="2016-11" db="EMBL/GenBank/DDBJ databases">
        <title>Complete genome sequencing of Virgibacillus halodenitrificans PDB-F2.</title>
        <authorList>
            <person name="Sun Z."/>
            <person name="Zhou Y."/>
            <person name="Li H."/>
        </authorList>
    </citation>
    <scope>NUCLEOTIDE SEQUENCE [LARGE SCALE GENOMIC DNA]</scope>
    <source>
        <strain evidence="1 2">PDB-F2</strain>
    </source>
</reference>
<evidence type="ECO:0008006" key="3">
    <source>
        <dbReference type="Google" id="ProtNLM"/>
    </source>
</evidence>
<evidence type="ECO:0000313" key="2">
    <source>
        <dbReference type="Proteomes" id="UP000182945"/>
    </source>
</evidence>
<organism evidence="1 2">
    <name type="scientific">Virgibacillus halodenitrificans</name>
    <name type="common">Bacillus halodenitrificans</name>
    <dbReference type="NCBI Taxonomy" id="1482"/>
    <lineage>
        <taxon>Bacteria</taxon>
        <taxon>Bacillati</taxon>
        <taxon>Bacillota</taxon>
        <taxon>Bacilli</taxon>
        <taxon>Bacillales</taxon>
        <taxon>Bacillaceae</taxon>
        <taxon>Virgibacillus</taxon>
    </lineage>
</organism>
<dbReference type="AlphaFoldDB" id="A0AAC9NMP9"/>
<accession>A0AAC9NMP9</accession>
<dbReference type="Pfam" id="PF12788">
    <property type="entry name" value="YmaF"/>
    <property type="match status" value="1"/>
</dbReference>
<sequence>MKENDRHTHAYFGATICEDGHTHLHLGVTGAAIESKDGHYHKVYGNTTFNDEHFHYYEAHTGPPIQLPDGYHIHYTEFKTKESNGHIHDIKGFTAASKY</sequence>
<dbReference type="EMBL" id="CP017962">
    <property type="protein sequence ID" value="APC50273.1"/>
    <property type="molecule type" value="Genomic_DNA"/>
</dbReference>
<dbReference type="KEGG" id="vhl:BME96_13805"/>
<gene>
    <name evidence="1" type="ORF">BME96_13805</name>
</gene>
<dbReference type="InterPro" id="IPR024307">
    <property type="entry name" value="YmaF"/>
</dbReference>
<evidence type="ECO:0000313" key="1">
    <source>
        <dbReference type="EMBL" id="APC50273.1"/>
    </source>
</evidence>
<protein>
    <recommendedName>
        <fullName evidence="3">YmaF family protein</fullName>
    </recommendedName>
</protein>